<accession>A0A3A6PLW9</accession>
<dbReference type="InterPro" id="IPR036291">
    <property type="entry name" value="NAD(P)-bd_dom_sf"/>
</dbReference>
<dbReference type="PANTHER" id="PTHR44147">
    <property type="entry name" value="DEHYDROGENASE/REDUCTASE SDR FAMILY MEMBER 1"/>
    <property type="match status" value="1"/>
</dbReference>
<evidence type="ECO:0000313" key="2">
    <source>
        <dbReference type="Proteomes" id="UP000267798"/>
    </source>
</evidence>
<dbReference type="SUPFAM" id="SSF51735">
    <property type="entry name" value="NAD(P)-binding Rossmann-fold domains"/>
    <property type="match status" value="1"/>
</dbReference>
<keyword evidence="2" id="KW-1185">Reference proteome</keyword>
<proteinExistence type="predicted"/>
<dbReference type="Proteomes" id="UP000267798">
    <property type="component" value="Unassembled WGS sequence"/>
</dbReference>
<evidence type="ECO:0000313" key="1">
    <source>
        <dbReference type="EMBL" id="RJX39239.1"/>
    </source>
</evidence>
<dbReference type="Pfam" id="PF00106">
    <property type="entry name" value="adh_short"/>
    <property type="match status" value="1"/>
</dbReference>
<dbReference type="PRINTS" id="PR00081">
    <property type="entry name" value="GDHRDH"/>
</dbReference>
<gene>
    <name evidence="1" type="ORF">D3P09_14820</name>
</gene>
<dbReference type="PANTHER" id="PTHR44147:SF2">
    <property type="entry name" value="DEHYDROGENASE_REDUCTASE SDR FAMILY MEMBER 1"/>
    <property type="match status" value="1"/>
</dbReference>
<name>A0A3A6PLW9_9BACL</name>
<organism evidence="1 2">
    <name type="scientific">Paenibacillus pinisoli</name>
    <dbReference type="NCBI Taxonomy" id="1276110"/>
    <lineage>
        <taxon>Bacteria</taxon>
        <taxon>Bacillati</taxon>
        <taxon>Bacillota</taxon>
        <taxon>Bacilli</taxon>
        <taxon>Bacillales</taxon>
        <taxon>Paenibacillaceae</taxon>
        <taxon>Paenibacillus</taxon>
    </lineage>
</organism>
<dbReference type="Gene3D" id="3.40.50.720">
    <property type="entry name" value="NAD(P)-binding Rossmann-like Domain"/>
    <property type="match status" value="1"/>
</dbReference>
<dbReference type="InterPro" id="IPR002347">
    <property type="entry name" value="SDR_fam"/>
</dbReference>
<comment type="caution">
    <text evidence="1">The sequence shown here is derived from an EMBL/GenBank/DDBJ whole genome shotgun (WGS) entry which is preliminary data.</text>
</comment>
<protein>
    <submittedName>
        <fullName evidence="1">SDR family NAD(P)-dependent oxidoreductase</fullName>
    </submittedName>
</protein>
<dbReference type="NCBIfam" id="NF006159">
    <property type="entry name" value="PRK08303.1"/>
    <property type="match status" value="1"/>
</dbReference>
<dbReference type="AlphaFoldDB" id="A0A3A6PLW9"/>
<reference evidence="1 2" key="1">
    <citation type="submission" date="2018-09" db="EMBL/GenBank/DDBJ databases">
        <title>Paenibacillus aracenensis nov. sp. isolated from a cave in southern Spain.</title>
        <authorList>
            <person name="Jurado V."/>
            <person name="Gutierrez-Patricio S."/>
            <person name="Gonzalez-Pimentel J.L."/>
            <person name="Miller A.Z."/>
            <person name="Laiz L."/>
            <person name="Saiz-Jimenez C."/>
        </authorList>
    </citation>
    <scope>NUCLEOTIDE SEQUENCE [LARGE SCALE GENOMIC DNA]</scope>
    <source>
        <strain evidence="1 2">JCM 19203</strain>
    </source>
</reference>
<dbReference type="EMBL" id="QXQB01000003">
    <property type="protein sequence ID" value="RJX39239.1"/>
    <property type="molecule type" value="Genomic_DNA"/>
</dbReference>
<dbReference type="OrthoDB" id="63584at2"/>
<sequence length="297" mass="31875">MSTNKPLKGKIAVVAGATRGAGRGIAVSLGEAGATVYCTGRSIAGSPSDLNRSETVQETAQLVTEAGGNGIAVRVDHTNEADVAALFEQIKREQNGQLDVLVNNVWGGEKLVDWDARFWKHSLANGLLIQERAVKAHLITSYYGAPLMLEQGSGLVVEITDGIDYRYRGNLFYSLAKISSIHLAEAMAAELKPHGVSAVAVTPGFLRSEEMLEHYGVAETNWQDAVGSGKPNAEHFGQSETPRFIGRGIAALAADPDYAAKSGAVLASWDLSDLYGIMDIDGRYPHWGRYAKERGFL</sequence>